<dbReference type="EMBL" id="OOIP01000026">
    <property type="protein sequence ID" value="SPO41301.1"/>
    <property type="molecule type" value="Genomic_DNA"/>
</dbReference>
<organism evidence="2 3">
    <name type="scientific">Pseudozyma flocculosa</name>
    <dbReference type="NCBI Taxonomy" id="84751"/>
    <lineage>
        <taxon>Eukaryota</taxon>
        <taxon>Fungi</taxon>
        <taxon>Dikarya</taxon>
        <taxon>Basidiomycota</taxon>
        <taxon>Ustilaginomycotina</taxon>
        <taxon>Ustilaginomycetes</taxon>
        <taxon>Ustilaginales</taxon>
        <taxon>Ustilaginaceae</taxon>
        <taxon>Pseudozyma</taxon>
    </lineage>
</organism>
<dbReference type="Proteomes" id="UP000323386">
    <property type="component" value="Unassembled WGS sequence"/>
</dbReference>
<name>A0A5C3FCV1_9BASI</name>
<reference evidence="2 3" key="1">
    <citation type="submission" date="2018-03" db="EMBL/GenBank/DDBJ databases">
        <authorList>
            <person name="Guldener U."/>
        </authorList>
    </citation>
    <scope>NUCLEOTIDE SEQUENCE [LARGE SCALE GENOMIC DNA]</scope>
    <source>
        <strain evidence="2 3">DAOM196992</strain>
    </source>
</reference>
<evidence type="ECO:0000313" key="3">
    <source>
        <dbReference type="Proteomes" id="UP000323386"/>
    </source>
</evidence>
<accession>A0A5C3FCV1</accession>
<proteinExistence type="predicted"/>
<sequence length="102" mass="11754">MAVHLTQEDLDLILGSIQDLHNRIENLEANNLDLLSTIKTLTSDVEELQTTNNIQQQHLSAPDVELWMVDAEWYRSHKYMQTCPQQNVKLQGEEAVDSHIQD</sequence>
<dbReference type="AlphaFoldDB" id="A0A5C3FCV1"/>
<keyword evidence="3" id="KW-1185">Reference proteome</keyword>
<gene>
    <name evidence="2" type="ORF">PSFLO_06783</name>
</gene>
<evidence type="ECO:0000256" key="1">
    <source>
        <dbReference type="SAM" id="Coils"/>
    </source>
</evidence>
<keyword evidence="1" id="KW-0175">Coiled coil</keyword>
<protein>
    <submittedName>
        <fullName evidence="2">Uncharacterized protein</fullName>
    </submittedName>
</protein>
<feature type="coiled-coil region" evidence="1">
    <location>
        <begin position="10"/>
        <end position="44"/>
    </location>
</feature>
<evidence type="ECO:0000313" key="2">
    <source>
        <dbReference type="EMBL" id="SPO41301.1"/>
    </source>
</evidence>